<dbReference type="AlphaFoldDB" id="D2PRA5"/>
<dbReference type="InterPro" id="IPR006311">
    <property type="entry name" value="TAT_signal"/>
</dbReference>
<dbReference type="KEGG" id="kfl:Kfla_4004"/>
<feature type="signal peptide" evidence="1">
    <location>
        <begin position="1"/>
        <end position="30"/>
    </location>
</feature>
<dbReference type="RefSeq" id="WP_012921609.1">
    <property type="nucleotide sequence ID" value="NC_013729.1"/>
</dbReference>
<dbReference type="Proteomes" id="UP000007967">
    <property type="component" value="Chromosome"/>
</dbReference>
<proteinExistence type="predicted"/>
<evidence type="ECO:0000313" key="2">
    <source>
        <dbReference type="EMBL" id="ADB33053.1"/>
    </source>
</evidence>
<feature type="chain" id="PRO_5003033258" description="Secreted protein" evidence="1">
    <location>
        <begin position="31"/>
        <end position="146"/>
    </location>
</feature>
<evidence type="ECO:0000256" key="1">
    <source>
        <dbReference type="SAM" id="SignalP"/>
    </source>
</evidence>
<gene>
    <name evidence="2" type="ordered locus">Kfla_4004</name>
</gene>
<dbReference type="OrthoDB" id="5194977at2"/>
<accession>D2PRA5</accession>
<name>D2PRA5_KRIFD</name>
<evidence type="ECO:0008006" key="4">
    <source>
        <dbReference type="Google" id="ProtNLM"/>
    </source>
</evidence>
<keyword evidence="3" id="KW-1185">Reference proteome</keyword>
<reference evidence="2 3" key="2">
    <citation type="journal article" date="2010" name="Stand. Genomic Sci.">
        <title>Complete genome sequence of Kribbella flavida type strain (IFO 14399).</title>
        <authorList>
            <person name="Pukall R."/>
            <person name="Lapidus A."/>
            <person name="Glavina Del Rio T."/>
            <person name="Copeland A."/>
            <person name="Tice H."/>
            <person name="Cheng J.-F."/>
            <person name="Lucas S."/>
            <person name="Chen F."/>
            <person name="Nolan M."/>
            <person name="LaButti K."/>
            <person name="Pati A."/>
            <person name="Ivanova N."/>
            <person name="Mavrommatis K."/>
            <person name="Mikhailova N."/>
            <person name="Pitluck S."/>
            <person name="Bruce D."/>
            <person name="Goodwin L."/>
            <person name="Land M."/>
            <person name="Hauser L."/>
            <person name="Chang Y.-J."/>
            <person name="Jeffries C.D."/>
            <person name="Chen A."/>
            <person name="Palaniappan K."/>
            <person name="Chain P."/>
            <person name="Rohde M."/>
            <person name="Goeker M."/>
            <person name="Bristow J."/>
            <person name="Eisen J.A."/>
            <person name="Markowitz V."/>
            <person name="Hugenholtz P."/>
            <person name="Kyrpides N.C."/>
            <person name="Klenk H.-P."/>
            <person name="Brettin T."/>
        </authorList>
    </citation>
    <scope>NUCLEOTIDE SEQUENCE [LARGE SCALE GENOMIC DNA]</scope>
    <source>
        <strain evidence="3">DSM 17836 / JCM 10339 / NBRC 14399</strain>
    </source>
</reference>
<keyword evidence="1" id="KW-0732">Signal</keyword>
<dbReference type="PROSITE" id="PS51318">
    <property type="entry name" value="TAT"/>
    <property type="match status" value="1"/>
</dbReference>
<evidence type="ECO:0000313" key="3">
    <source>
        <dbReference type="Proteomes" id="UP000007967"/>
    </source>
</evidence>
<protein>
    <recommendedName>
        <fullName evidence="4">Secreted protein</fullName>
    </recommendedName>
</protein>
<sequence length="146" mass="15585">MLTMKTARRTVLATATTAALIVAASTTAQAAEEDWLWETASGNNIGVGAYDDANDVMKVNDQEADDHSMVLDVWRAGAEGGVHYRCWDSRTAAAEGWLSCPDAFAGSGWGPNVKLRGKLCTGESGGAGGGRLLRCQPEGQWKTFYR</sequence>
<dbReference type="EMBL" id="CP001736">
    <property type="protein sequence ID" value="ADB33053.1"/>
    <property type="molecule type" value="Genomic_DNA"/>
</dbReference>
<organism evidence="2 3">
    <name type="scientific">Kribbella flavida (strain DSM 17836 / JCM 10339 / NBRC 14399)</name>
    <dbReference type="NCBI Taxonomy" id="479435"/>
    <lineage>
        <taxon>Bacteria</taxon>
        <taxon>Bacillati</taxon>
        <taxon>Actinomycetota</taxon>
        <taxon>Actinomycetes</taxon>
        <taxon>Propionibacteriales</taxon>
        <taxon>Kribbellaceae</taxon>
        <taxon>Kribbella</taxon>
    </lineage>
</organism>
<reference evidence="3" key="1">
    <citation type="submission" date="2009-09" db="EMBL/GenBank/DDBJ databases">
        <title>The complete genome of Kribbella flavida DSM 17836.</title>
        <authorList>
            <consortium name="US DOE Joint Genome Institute (JGI-PGF)"/>
            <person name="Lucas S."/>
            <person name="Copeland A."/>
            <person name="Lapidus A."/>
            <person name="Glavina del Rio T."/>
            <person name="Dalin E."/>
            <person name="Tice H."/>
            <person name="Bruce D."/>
            <person name="Goodwin L."/>
            <person name="Pitluck S."/>
            <person name="Kyrpides N."/>
            <person name="Mavromatis K."/>
            <person name="Ivanova N."/>
            <person name="Saunders E."/>
            <person name="Brettin T."/>
            <person name="Detter J.C."/>
            <person name="Han C."/>
            <person name="Larimer F."/>
            <person name="Land M."/>
            <person name="Hauser L."/>
            <person name="Markowitz V."/>
            <person name="Cheng J.-F."/>
            <person name="Hugenholtz P."/>
            <person name="Woyke T."/>
            <person name="Wu D."/>
            <person name="Pukall R."/>
            <person name="Klenk H.-P."/>
            <person name="Eisen J.A."/>
        </authorList>
    </citation>
    <scope>NUCLEOTIDE SEQUENCE [LARGE SCALE GENOMIC DNA]</scope>
    <source>
        <strain evidence="3">DSM 17836 / JCM 10339 / NBRC 14399</strain>
    </source>
</reference>
<dbReference type="HOGENOM" id="CLU_1774985_0_0_11"/>